<evidence type="ECO:0000313" key="1">
    <source>
        <dbReference type="EMBL" id="KAJ7337473.1"/>
    </source>
</evidence>
<keyword evidence="2" id="KW-1185">Reference proteome</keyword>
<organism evidence="1 2">
    <name type="scientific">Mycena albidolilacea</name>
    <dbReference type="NCBI Taxonomy" id="1033008"/>
    <lineage>
        <taxon>Eukaryota</taxon>
        <taxon>Fungi</taxon>
        <taxon>Dikarya</taxon>
        <taxon>Basidiomycota</taxon>
        <taxon>Agaricomycotina</taxon>
        <taxon>Agaricomycetes</taxon>
        <taxon>Agaricomycetidae</taxon>
        <taxon>Agaricales</taxon>
        <taxon>Marasmiineae</taxon>
        <taxon>Mycenaceae</taxon>
        <taxon>Mycena</taxon>
    </lineage>
</organism>
<dbReference type="EMBL" id="JARIHO010000029">
    <property type="protein sequence ID" value="KAJ7337473.1"/>
    <property type="molecule type" value="Genomic_DNA"/>
</dbReference>
<name>A0AAD7ENG0_9AGAR</name>
<proteinExistence type="predicted"/>
<dbReference type="Gene3D" id="2.120.10.80">
    <property type="entry name" value="Kelch-type beta propeller"/>
    <property type="match status" value="1"/>
</dbReference>
<accession>A0AAD7ENG0</accession>
<sequence length="226" mass="24665">MVGRDVAGRPVASRVEARLIVVDDQLFIFGGKTSAGEQLESNESYSVASFANYHWTWDVRDEPYPAHVPALGFCCDAVAIQDGDTQKILLTVGCTDSDETLDLTSRSFVLFDIGLRSFTSQFADSGKFPGTVTWYGISNLSGCLKSDPASTSAVICTFHADSAQGPELYVYSLQGGCKSLGLRKRIAATEGTFELFAVVGAKMYLFGWTEDKWDLLVEIPQRWVSA</sequence>
<protein>
    <submittedName>
        <fullName evidence="1">Uncharacterized protein</fullName>
    </submittedName>
</protein>
<evidence type="ECO:0000313" key="2">
    <source>
        <dbReference type="Proteomes" id="UP001218218"/>
    </source>
</evidence>
<comment type="caution">
    <text evidence="1">The sequence shown here is derived from an EMBL/GenBank/DDBJ whole genome shotgun (WGS) entry which is preliminary data.</text>
</comment>
<gene>
    <name evidence="1" type="ORF">DFH08DRAFT_254637</name>
</gene>
<dbReference type="AlphaFoldDB" id="A0AAD7ENG0"/>
<dbReference type="InterPro" id="IPR015915">
    <property type="entry name" value="Kelch-typ_b-propeller"/>
</dbReference>
<reference evidence="1" key="1">
    <citation type="submission" date="2023-03" db="EMBL/GenBank/DDBJ databases">
        <title>Massive genome expansion in bonnet fungi (Mycena s.s.) driven by repeated elements and novel gene families across ecological guilds.</title>
        <authorList>
            <consortium name="Lawrence Berkeley National Laboratory"/>
            <person name="Harder C.B."/>
            <person name="Miyauchi S."/>
            <person name="Viragh M."/>
            <person name="Kuo A."/>
            <person name="Thoen E."/>
            <person name="Andreopoulos B."/>
            <person name="Lu D."/>
            <person name="Skrede I."/>
            <person name="Drula E."/>
            <person name="Henrissat B."/>
            <person name="Morin E."/>
            <person name="Kohler A."/>
            <person name="Barry K."/>
            <person name="LaButti K."/>
            <person name="Morin E."/>
            <person name="Salamov A."/>
            <person name="Lipzen A."/>
            <person name="Mereny Z."/>
            <person name="Hegedus B."/>
            <person name="Baldrian P."/>
            <person name="Stursova M."/>
            <person name="Weitz H."/>
            <person name="Taylor A."/>
            <person name="Grigoriev I.V."/>
            <person name="Nagy L.G."/>
            <person name="Martin F."/>
            <person name="Kauserud H."/>
        </authorList>
    </citation>
    <scope>NUCLEOTIDE SEQUENCE</scope>
    <source>
        <strain evidence="1">CBHHK002</strain>
    </source>
</reference>
<dbReference type="Proteomes" id="UP001218218">
    <property type="component" value="Unassembled WGS sequence"/>
</dbReference>